<evidence type="ECO:0000313" key="6">
    <source>
        <dbReference type="Proteomes" id="UP000042967"/>
    </source>
</evidence>
<gene>
    <name evidence="3" type="ORF">ERS020924_00196</name>
    <name evidence="2" type="ORF">ERS021383_01819</name>
    <name evidence="4" type="ORF">RLG82_03400</name>
    <name evidence="5" type="ORF">SAMEA3381574_00795</name>
</gene>
<reference evidence="4" key="3">
    <citation type="submission" date="2023-06" db="EMBL/GenBank/DDBJ databases">
        <title>PCVPA Blantyre Malawi Pneumococcal carriage surveillance isolates.</title>
        <authorList>
            <person name="Obolski U."/>
            <person name="Swarthout T.D."/>
            <person name="Kalizang'Oma A."/>
            <person name="Mwalukomo T.S."/>
            <person name="Cave R."/>
            <person name="Brown C."/>
            <person name="Cornick J."/>
            <person name="Kamng'Ona A."/>
            <person name="Msefula J."/>
            <person name="French N."/>
            <person name="Hyderman R."/>
        </authorList>
    </citation>
    <scope>NUCLEOTIDE SEQUENCE</scope>
    <source>
        <strain evidence="4">BVY8TH</strain>
    </source>
</reference>
<evidence type="ECO:0000313" key="7">
    <source>
        <dbReference type="Proteomes" id="UP000043005"/>
    </source>
</evidence>
<dbReference type="EMBL" id="CQVU01000001">
    <property type="protein sequence ID" value="CNZ87935.1"/>
    <property type="molecule type" value="Genomic_DNA"/>
</dbReference>
<name>A0A0U0M3F0_STREE</name>
<dbReference type="GO" id="GO:0003677">
    <property type="term" value="F:DNA binding"/>
    <property type="evidence" value="ECO:0007669"/>
    <property type="project" value="UniProtKB-KW"/>
</dbReference>
<dbReference type="EMBL" id="CKTV01000037">
    <property type="protein sequence ID" value="CJA54564.1"/>
    <property type="molecule type" value="Genomic_DNA"/>
</dbReference>
<dbReference type="PROSITE" id="PS50943">
    <property type="entry name" value="HTH_CROC1"/>
    <property type="match status" value="1"/>
</dbReference>
<dbReference type="Proteomes" id="UP000304540">
    <property type="component" value="Unassembled WGS sequence"/>
</dbReference>
<dbReference type="Proteomes" id="UP001184693">
    <property type="component" value="Unassembled WGS sequence"/>
</dbReference>
<evidence type="ECO:0000259" key="1">
    <source>
        <dbReference type="PROSITE" id="PS50943"/>
    </source>
</evidence>
<sequence>MAKNSPQDLKNREYFSNNLNRVMKEKGIRQIDLHNALEIPKSTITGYVKGRSMPTSGNLQKLADYLGVKKSDLDPRFSDKDVYKEFLYMLDKQLDEEKYLVKNVSKDKIFQKVKEREKRDKEIIELAKSKNFPISPEEFLTTITESLNEYNPKDNYEVLNALALKTSNILFWLDIVFQKTSSEFYIVFEDKEFNQEYYNKLYKKFENLFEEIKSLALQEAKKDKENLDDFALLWGID</sequence>
<evidence type="ECO:0000313" key="4">
    <source>
        <dbReference type="EMBL" id="MDS8038077.1"/>
    </source>
</evidence>
<evidence type="ECO:0000313" key="5">
    <source>
        <dbReference type="EMBL" id="VRI34963.1"/>
    </source>
</evidence>
<dbReference type="Proteomes" id="UP000043005">
    <property type="component" value="Unassembled WGS sequence"/>
</dbReference>
<dbReference type="EMBL" id="JAVPGZ010000166">
    <property type="protein sequence ID" value="MDS8038077.1"/>
    <property type="molecule type" value="Genomic_DNA"/>
</dbReference>
<dbReference type="SUPFAM" id="SSF47413">
    <property type="entry name" value="lambda repressor-like DNA-binding domains"/>
    <property type="match status" value="1"/>
</dbReference>
<evidence type="ECO:0000313" key="2">
    <source>
        <dbReference type="EMBL" id="CJA54564.1"/>
    </source>
</evidence>
<feature type="domain" description="HTH cro/C1-type" evidence="1">
    <location>
        <begin position="19"/>
        <end position="73"/>
    </location>
</feature>
<dbReference type="Proteomes" id="UP000042967">
    <property type="component" value="Unassembled WGS sequence"/>
</dbReference>
<dbReference type="AlphaFoldDB" id="A0A0U0M3F0"/>
<organism evidence="5 8">
    <name type="scientific">Streptococcus pneumoniae</name>
    <dbReference type="NCBI Taxonomy" id="1313"/>
    <lineage>
        <taxon>Bacteria</taxon>
        <taxon>Bacillati</taxon>
        <taxon>Bacillota</taxon>
        <taxon>Bacilli</taxon>
        <taxon>Lactobacillales</taxon>
        <taxon>Streptococcaceae</taxon>
        <taxon>Streptococcus</taxon>
    </lineage>
</organism>
<dbReference type="Pfam" id="PF01381">
    <property type="entry name" value="HTH_3"/>
    <property type="match status" value="1"/>
</dbReference>
<protein>
    <submittedName>
        <fullName evidence="5">DNA-binding phage protein</fullName>
    </submittedName>
    <submittedName>
        <fullName evidence="4">Helix-turn-helix domain-containing protein</fullName>
    </submittedName>
</protein>
<dbReference type="RefSeq" id="WP_001107589.1">
    <property type="nucleotide sequence ID" value="NZ_AP018391.1"/>
</dbReference>
<reference evidence="6 7" key="1">
    <citation type="submission" date="2015-03" db="EMBL/GenBank/DDBJ databases">
        <authorList>
            <consortium name="Pathogen Informatics"/>
            <person name="Murphy D."/>
        </authorList>
    </citation>
    <scope>NUCLEOTIDE SEQUENCE [LARGE SCALE GENOMIC DNA]</scope>
    <source>
        <strain evidence="3 6">SMRU1414</strain>
        <strain evidence="2 7">SMRU1873</strain>
    </source>
</reference>
<dbReference type="Gene3D" id="1.10.260.40">
    <property type="entry name" value="lambda repressor-like DNA-binding domains"/>
    <property type="match status" value="1"/>
</dbReference>
<dbReference type="CDD" id="cd00093">
    <property type="entry name" value="HTH_XRE"/>
    <property type="match status" value="1"/>
</dbReference>
<dbReference type="EMBL" id="CABABW010000005">
    <property type="protein sequence ID" value="VRI34963.1"/>
    <property type="molecule type" value="Genomic_DNA"/>
</dbReference>
<accession>A0A0U0M3F0</accession>
<proteinExistence type="predicted"/>
<dbReference type="InterPro" id="IPR010982">
    <property type="entry name" value="Lambda_DNA-bd_dom_sf"/>
</dbReference>
<dbReference type="SMART" id="SM00530">
    <property type="entry name" value="HTH_XRE"/>
    <property type="match status" value="1"/>
</dbReference>
<dbReference type="InterPro" id="IPR001387">
    <property type="entry name" value="Cro/C1-type_HTH"/>
</dbReference>
<reference evidence="5 8" key="2">
    <citation type="submission" date="2019-04" db="EMBL/GenBank/DDBJ databases">
        <authorList>
            <consortium name="Pathogen Informatics"/>
        </authorList>
    </citation>
    <scope>NUCLEOTIDE SEQUENCE [LARGE SCALE GENOMIC DNA]</scope>
    <source>
        <strain evidence="5 8">GPSC232</strain>
    </source>
</reference>
<evidence type="ECO:0000313" key="8">
    <source>
        <dbReference type="Proteomes" id="UP000304540"/>
    </source>
</evidence>
<evidence type="ECO:0000313" key="3">
    <source>
        <dbReference type="EMBL" id="CNZ87935.1"/>
    </source>
</evidence>
<keyword evidence="5" id="KW-0238">DNA-binding</keyword>